<feature type="non-terminal residue" evidence="1">
    <location>
        <position position="58"/>
    </location>
</feature>
<organism evidence="1 2">
    <name type="scientific">Racocetra persica</name>
    <dbReference type="NCBI Taxonomy" id="160502"/>
    <lineage>
        <taxon>Eukaryota</taxon>
        <taxon>Fungi</taxon>
        <taxon>Fungi incertae sedis</taxon>
        <taxon>Mucoromycota</taxon>
        <taxon>Glomeromycotina</taxon>
        <taxon>Glomeromycetes</taxon>
        <taxon>Diversisporales</taxon>
        <taxon>Gigasporaceae</taxon>
        <taxon>Racocetra</taxon>
    </lineage>
</organism>
<sequence>SAQNIHLLPDLPNTSGSVSDIKKYISKCTSDASIQILQDADIPEDAIMKSTGHKSFQG</sequence>
<gene>
    <name evidence="1" type="ORF">RPERSI_LOCUS33979</name>
</gene>
<feature type="non-terminal residue" evidence="1">
    <location>
        <position position="1"/>
    </location>
</feature>
<accession>A0ACA9SU81</accession>
<name>A0ACA9SU81_9GLOM</name>
<proteinExistence type="predicted"/>
<evidence type="ECO:0000313" key="1">
    <source>
        <dbReference type="EMBL" id="CAG8846124.1"/>
    </source>
</evidence>
<dbReference type="Proteomes" id="UP000789920">
    <property type="component" value="Unassembled WGS sequence"/>
</dbReference>
<dbReference type="EMBL" id="CAJVQC010149809">
    <property type="protein sequence ID" value="CAG8846124.1"/>
    <property type="molecule type" value="Genomic_DNA"/>
</dbReference>
<keyword evidence="2" id="KW-1185">Reference proteome</keyword>
<comment type="caution">
    <text evidence="1">The sequence shown here is derived from an EMBL/GenBank/DDBJ whole genome shotgun (WGS) entry which is preliminary data.</text>
</comment>
<protein>
    <submittedName>
        <fullName evidence="1">19972_t:CDS:1</fullName>
    </submittedName>
</protein>
<evidence type="ECO:0000313" key="2">
    <source>
        <dbReference type="Proteomes" id="UP000789920"/>
    </source>
</evidence>
<reference evidence="1" key="1">
    <citation type="submission" date="2021-06" db="EMBL/GenBank/DDBJ databases">
        <authorList>
            <person name="Kallberg Y."/>
            <person name="Tangrot J."/>
            <person name="Rosling A."/>
        </authorList>
    </citation>
    <scope>NUCLEOTIDE SEQUENCE</scope>
    <source>
        <strain evidence="1">MA461A</strain>
    </source>
</reference>